<keyword evidence="2" id="KW-1185">Reference proteome</keyword>
<accession>A0A5N6KGG8</accession>
<dbReference type="OrthoDB" id="8062037at2759"/>
<evidence type="ECO:0000313" key="1">
    <source>
        <dbReference type="EMBL" id="KAB8302866.1"/>
    </source>
</evidence>
<sequence>MDLGFAMGDGFEQAMGITFGVGDIGNYFGEDIFGQFMGGSVPGFDGGLHWAKQSKAELSCNSGPSSN</sequence>
<protein>
    <submittedName>
        <fullName evidence="1">Uncharacterized protein</fullName>
    </submittedName>
</protein>
<comment type="caution">
    <text evidence="1">The sequence shown here is derived from an EMBL/GenBank/DDBJ whole genome shotgun (WGS) entry which is preliminary data.</text>
</comment>
<evidence type="ECO:0000313" key="2">
    <source>
        <dbReference type="Proteomes" id="UP000326757"/>
    </source>
</evidence>
<proteinExistence type="predicted"/>
<organism evidence="1 2">
    <name type="scientific">Monilinia laxa</name>
    <name type="common">Brown rot fungus</name>
    <name type="synonym">Sclerotinia laxa</name>
    <dbReference type="NCBI Taxonomy" id="61186"/>
    <lineage>
        <taxon>Eukaryota</taxon>
        <taxon>Fungi</taxon>
        <taxon>Dikarya</taxon>
        <taxon>Ascomycota</taxon>
        <taxon>Pezizomycotina</taxon>
        <taxon>Leotiomycetes</taxon>
        <taxon>Helotiales</taxon>
        <taxon>Sclerotiniaceae</taxon>
        <taxon>Monilinia</taxon>
    </lineage>
</organism>
<gene>
    <name evidence="1" type="ORF">EYC80_006198</name>
</gene>
<dbReference type="Proteomes" id="UP000326757">
    <property type="component" value="Unassembled WGS sequence"/>
</dbReference>
<reference evidence="1 2" key="1">
    <citation type="submission" date="2019-06" db="EMBL/GenBank/DDBJ databases">
        <title>Genome Sequence of the Brown Rot Fungal Pathogen Monilinia laxa.</title>
        <authorList>
            <person name="De Miccolis Angelini R.M."/>
            <person name="Landi L."/>
            <person name="Abate D."/>
            <person name="Pollastro S."/>
            <person name="Romanazzi G."/>
            <person name="Faretra F."/>
        </authorList>
    </citation>
    <scope>NUCLEOTIDE SEQUENCE [LARGE SCALE GENOMIC DNA]</scope>
    <source>
        <strain evidence="1 2">Mlax316</strain>
    </source>
</reference>
<name>A0A5N6KGG8_MONLA</name>
<dbReference type="EMBL" id="VIGI01000003">
    <property type="protein sequence ID" value="KAB8302866.1"/>
    <property type="molecule type" value="Genomic_DNA"/>
</dbReference>
<dbReference type="AlphaFoldDB" id="A0A5N6KGG8"/>